<evidence type="ECO:0000259" key="3">
    <source>
        <dbReference type="PROSITE" id="PS50014"/>
    </source>
</evidence>
<dbReference type="SMART" id="SM00297">
    <property type="entry name" value="BROMO"/>
    <property type="match status" value="1"/>
</dbReference>
<dbReference type="SUPFAM" id="SSF47370">
    <property type="entry name" value="Bromodomain"/>
    <property type="match status" value="1"/>
</dbReference>
<evidence type="ECO:0000313" key="4">
    <source>
        <dbReference type="EMBL" id="KAA0169989.1"/>
    </source>
</evidence>
<dbReference type="PROSITE" id="PS50014">
    <property type="entry name" value="BROMODOMAIN_2"/>
    <property type="match status" value="1"/>
</dbReference>
<evidence type="ECO:0000256" key="1">
    <source>
        <dbReference type="ARBA" id="ARBA00023117"/>
    </source>
</evidence>
<keyword evidence="1 2" id="KW-0103">Bromodomain</keyword>
<dbReference type="InterPro" id="IPR001487">
    <property type="entry name" value="Bromodomain"/>
</dbReference>
<dbReference type="Pfam" id="PF00439">
    <property type="entry name" value="Bromodomain"/>
    <property type="match status" value="1"/>
</dbReference>
<organism evidence="4 5">
    <name type="scientific">Cafeteria roenbergensis</name>
    <name type="common">Marine flagellate</name>
    <dbReference type="NCBI Taxonomy" id="33653"/>
    <lineage>
        <taxon>Eukaryota</taxon>
        <taxon>Sar</taxon>
        <taxon>Stramenopiles</taxon>
        <taxon>Bigyra</taxon>
        <taxon>Opalozoa</taxon>
        <taxon>Bicosoecida</taxon>
        <taxon>Cafeteriaceae</taxon>
        <taxon>Cafeteria</taxon>
    </lineage>
</organism>
<dbReference type="EMBL" id="VLTL01000017">
    <property type="protein sequence ID" value="KAA0169989.1"/>
    <property type="molecule type" value="Genomic_DNA"/>
</dbReference>
<sequence>MSGDAAAAMLRLRLLQYLARIRRDDCYGLLNDEVNPEEVPGYADVIKQPMAWETMHKKILANEYDSIGAFEADFRLTCDNAMTFNAADTPWHEVATALLKAHVRGGPLKPMDASSRRAFESLAAKKKGPRMTSLDVAKMGSSLWKTL</sequence>
<feature type="domain" description="Bromo" evidence="3">
    <location>
        <begin position="34"/>
        <end position="92"/>
    </location>
</feature>
<name>A0A5A8DXS3_CAFRO</name>
<gene>
    <name evidence="4" type="ORF">FNF28_01779</name>
</gene>
<protein>
    <recommendedName>
        <fullName evidence="3">Bromo domain-containing protein</fullName>
    </recommendedName>
</protein>
<accession>A0A5A8DXS3</accession>
<evidence type="ECO:0000313" key="5">
    <source>
        <dbReference type="Proteomes" id="UP000324907"/>
    </source>
</evidence>
<dbReference type="Gene3D" id="1.20.920.10">
    <property type="entry name" value="Bromodomain-like"/>
    <property type="match status" value="1"/>
</dbReference>
<dbReference type="PANTHER" id="PTHR22881:SF27">
    <property type="entry name" value="BROMODOMAIN CONTAINING 7_9"/>
    <property type="match status" value="1"/>
</dbReference>
<dbReference type="PANTHER" id="PTHR22881">
    <property type="entry name" value="BROMODOMAIN CONTAINING PROTEIN"/>
    <property type="match status" value="1"/>
</dbReference>
<dbReference type="InterPro" id="IPR051831">
    <property type="entry name" value="Bromodomain_contain_prot"/>
</dbReference>
<reference evidence="4 5" key="1">
    <citation type="submission" date="2019-07" db="EMBL/GenBank/DDBJ databases">
        <title>Genomes of Cafeteria roenbergensis.</title>
        <authorList>
            <person name="Fischer M.G."/>
            <person name="Hackl T."/>
            <person name="Roman M."/>
        </authorList>
    </citation>
    <scope>NUCLEOTIDE SEQUENCE [LARGE SCALE GENOMIC DNA]</scope>
    <source>
        <strain evidence="4 5">RCC970-E3</strain>
    </source>
</reference>
<comment type="caution">
    <text evidence="4">The sequence shown here is derived from an EMBL/GenBank/DDBJ whole genome shotgun (WGS) entry which is preliminary data.</text>
</comment>
<proteinExistence type="predicted"/>
<dbReference type="AlphaFoldDB" id="A0A5A8DXS3"/>
<dbReference type="CDD" id="cd04369">
    <property type="entry name" value="Bromodomain"/>
    <property type="match status" value="1"/>
</dbReference>
<dbReference type="Proteomes" id="UP000324907">
    <property type="component" value="Unassembled WGS sequence"/>
</dbReference>
<dbReference type="InterPro" id="IPR036427">
    <property type="entry name" value="Bromodomain-like_sf"/>
</dbReference>
<dbReference type="PRINTS" id="PR00503">
    <property type="entry name" value="BROMODOMAIN"/>
</dbReference>
<evidence type="ECO:0000256" key="2">
    <source>
        <dbReference type="PROSITE-ProRule" id="PRU00035"/>
    </source>
</evidence>